<dbReference type="InterPro" id="IPR000719">
    <property type="entry name" value="Prot_kinase_dom"/>
</dbReference>
<dbReference type="EMBL" id="JABFUD020000011">
    <property type="protein sequence ID" value="KAI5073302.1"/>
    <property type="molecule type" value="Genomic_DNA"/>
</dbReference>
<dbReference type="GO" id="GO:0004674">
    <property type="term" value="F:protein serine/threonine kinase activity"/>
    <property type="evidence" value="ECO:0007669"/>
    <property type="project" value="UniProtKB-KW"/>
</dbReference>
<feature type="region of interest" description="Disordered" evidence="11">
    <location>
        <begin position="1"/>
        <end position="30"/>
    </location>
</feature>
<keyword evidence="7 10" id="KW-0067">ATP-binding</keyword>
<evidence type="ECO:0000313" key="13">
    <source>
        <dbReference type="EMBL" id="KAI5073302.1"/>
    </source>
</evidence>
<dbReference type="Proteomes" id="UP000886520">
    <property type="component" value="Chromosome 11"/>
</dbReference>
<evidence type="ECO:0000256" key="6">
    <source>
        <dbReference type="ARBA" id="ARBA00022777"/>
    </source>
</evidence>
<feature type="binding site" evidence="10">
    <location>
        <position position="329"/>
    </location>
    <ligand>
        <name>ATP</name>
        <dbReference type="ChEBI" id="CHEBI:30616"/>
    </ligand>
</feature>
<evidence type="ECO:0000256" key="8">
    <source>
        <dbReference type="ARBA" id="ARBA00047899"/>
    </source>
</evidence>
<evidence type="ECO:0000256" key="7">
    <source>
        <dbReference type="ARBA" id="ARBA00022840"/>
    </source>
</evidence>
<gene>
    <name evidence="13" type="ORF">GOP47_0011315</name>
</gene>
<comment type="catalytic activity">
    <reaction evidence="9">
        <text>L-seryl-[protein] + ATP = O-phospho-L-seryl-[protein] + ADP + H(+)</text>
        <dbReference type="Rhea" id="RHEA:17989"/>
        <dbReference type="Rhea" id="RHEA-COMP:9863"/>
        <dbReference type="Rhea" id="RHEA-COMP:11604"/>
        <dbReference type="ChEBI" id="CHEBI:15378"/>
        <dbReference type="ChEBI" id="CHEBI:29999"/>
        <dbReference type="ChEBI" id="CHEBI:30616"/>
        <dbReference type="ChEBI" id="CHEBI:83421"/>
        <dbReference type="ChEBI" id="CHEBI:456216"/>
        <dbReference type="EC" id="2.7.11.1"/>
    </reaction>
</comment>
<feature type="compositionally biased region" description="Polar residues" evidence="11">
    <location>
        <begin position="1"/>
        <end position="16"/>
    </location>
</feature>
<feature type="compositionally biased region" description="Polar residues" evidence="11">
    <location>
        <begin position="257"/>
        <end position="277"/>
    </location>
</feature>
<dbReference type="Pfam" id="PF00069">
    <property type="entry name" value="Pkinase"/>
    <property type="match status" value="1"/>
</dbReference>
<name>A0A9D4UTQ4_ADICA</name>
<reference evidence="13" key="1">
    <citation type="submission" date="2021-01" db="EMBL/GenBank/DDBJ databases">
        <title>Adiantum capillus-veneris genome.</title>
        <authorList>
            <person name="Fang Y."/>
            <person name="Liao Q."/>
        </authorList>
    </citation>
    <scope>NUCLEOTIDE SEQUENCE</scope>
    <source>
        <strain evidence="13">H3</strain>
        <tissue evidence="13">Leaf</tissue>
    </source>
</reference>
<dbReference type="InterPro" id="IPR017441">
    <property type="entry name" value="Protein_kinase_ATP_BS"/>
</dbReference>
<dbReference type="PANTHER" id="PTHR48012">
    <property type="entry name" value="STERILE20-LIKE KINASE, ISOFORM B-RELATED"/>
    <property type="match status" value="1"/>
</dbReference>
<evidence type="ECO:0000256" key="4">
    <source>
        <dbReference type="ARBA" id="ARBA00022679"/>
    </source>
</evidence>
<dbReference type="CDD" id="cd06613">
    <property type="entry name" value="STKc_MAP4K3_like"/>
    <property type="match status" value="1"/>
</dbReference>
<keyword evidence="3" id="KW-0723">Serine/threonine-protein kinase</keyword>
<dbReference type="FunFam" id="1.10.510.10:FF:000207">
    <property type="entry name" value="serine/threonine-protein kinase dst1 isoform X1"/>
    <property type="match status" value="1"/>
</dbReference>
<dbReference type="GO" id="GO:0005737">
    <property type="term" value="C:cytoplasm"/>
    <property type="evidence" value="ECO:0007669"/>
    <property type="project" value="TreeGrafter"/>
</dbReference>
<dbReference type="FunFam" id="3.30.200.20:FF:000042">
    <property type="entry name" value="Aurora kinase A"/>
    <property type="match status" value="1"/>
</dbReference>
<feature type="region of interest" description="Disordered" evidence="11">
    <location>
        <begin position="256"/>
        <end position="290"/>
    </location>
</feature>
<comment type="caution">
    <text evidence="13">The sequence shown here is derived from an EMBL/GenBank/DDBJ whole genome shotgun (WGS) entry which is preliminary data.</text>
</comment>
<evidence type="ECO:0000256" key="5">
    <source>
        <dbReference type="ARBA" id="ARBA00022741"/>
    </source>
</evidence>
<proteinExistence type="inferred from homology"/>
<dbReference type="AlphaFoldDB" id="A0A9D4UTQ4"/>
<accession>A0A9D4UTQ4</accession>
<feature type="domain" description="Protein kinase" evidence="12">
    <location>
        <begin position="300"/>
        <end position="554"/>
    </location>
</feature>
<evidence type="ECO:0000256" key="2">
    <source>
        <dbReference type="ARBA" id="ARBA00012513"/>
    </source>
</evidence>
<comment type="similarity">
    <text evidence="1">Belongs to the protein kinase superfamily. STE Ser/Thr protein kinase family. STE20 subfamily.</text>
</comment>
<keyword evidence="4" id="KW-0808">Transferase</keyword>
<dbReference type="EC" id="2.7.11.1" evidence="2"/>
<dbReference type="Gene3D" id="1.10.510.10">
    <property type="entry name" value="Transferase(Phosphotransferase) domain 1"/>
    <property type="match status" value="1"/>
</dbReference>
<evidence type="ECO:0000256" key="1">
    <source>
        <dbReference type="ARBA" id="ARBA00008874"/>
    </source>
</evidence>
<keyword evidence="6" id="KW-0418">Kinase</keyword>
<dbReference type="SUPFAM" id="SSF56112">
    <property type="entry name" value="Protein kinase-like (PK-like)"/>
    <property type="match status" value="1"/>
</dbReference>
<evidence type="ECO:0000256" key="11">
    <source>
        <dbReference type="SAM" id="MobiDB-lite"/>
    </source>
</evidence>
<protein>
    <recommendedName>
        <fullName evidence="2">non-specific serine/threonine protein kinase</fullName>
        <ecNumber evidence="2">2.7.11.1</ecNumber>
    </recommendedName>
</protein>
<dbReference type="PROSITE" id="PS00107">
    <property type="entry name" value="PROTEIN_KINASE_ATP"/>
    <property type="match status" value="1"/>
</dbReference>
<evidence type="ECO:0000313" key="14">
    <source>
        <dbReference type="Proteomes" id="UP000886520"/>
    </source>
</evidence>
<evidence type="ECO:0000256" key="9">
    <source>
        <dbReference type="ARBA" id="ARBA00048679"/>
    </source>
</evidence>
<sequence>MMPQGASDSSSNTDIYNTVVYRGGDGGEGDDAESGIYSTVVIHGGGGSDASSSAAGHLSSLEDGHIEPGDVYATMLHRRHNGADDVDIEDYEDDDVDSPPPLLQSLALRFAGTDAFDVTDDPSDIHSNYPIRDDDESSVVLHSAATSTEDAGALLKGDDFFAALKYMQKDAQVARLRARKEEEEAADDAFSTFVVKKPGISQGGPGFGTGSVDSSDVFSTVVHRSDDVFSTVVTKNDGNNISSSISGAVESFKRDQASLNQERGLSNAQRAAHQHSQGLRKRATSPAQDNIIREDPFSKYELLNELGKGSYGAVYKARDLRTSELVAIKVISLSEGEEGYDDICGEIEMLQHCNHPNVVRYLGSYQAEEYLWIVMEYCGGGSVADLLHVTEEPLEERQIAYICGEALKGLAYLHHIFKVHRDIKGGNILLTEQGEVKLGDFGVAAQLTRTLSKRNTSIGTPHWMAPEVIQGTRYDGKVDVWSLGISAIEMAEGLPPRYNVHPLRVLFMILREPAPMLADKEKWSLVFHEFVAKCLTKETRLRPSATDLLKHKFIERCSGTASCMVLRIEKARIVRLESVPHGITQDSEVMATGGEIGLNQQWSWERGGTVKMGEAYAGTFLVKTEESFRQGSGVERDGTTMVSSEEDVGEFSTMVVHLEDARSQVEEREAFTTVGTEGLGTNVGKLDPMPQQVADSRRGFPMVQLSSKTVLPPEVALNTEPPLLTTSPAPLLNTSGIGGEPLAPLVTPRGTPASGRQGFALQDKLLSIYAGGNTVPIPFLKATDISPLALISNDTFGEEKGGGGNAVAIEAIQDLYNGGGFGDTPQKRGRKPQASELPLPASVQKRLSTSTTLPNLARALAYHKLCYEEMPLQGWQAEEEAQKIQNLSDTLRTILRL</sequence>
<dbReference type="SMART" id="SM00220">
    <property type="entry name" value="S_TKc"/>
    <property type="match status" value="1"/>
</dbReference>
<dbReference type="GO" id="GO:0035556">
    <property type="term" value="P:intracellular signal transduction"/>
    <property type="evidence" value="ECO:0007669"/>
    <property type="project" value="TreeGrafter"/>
</dbReference>
<evidence type="ECO:0000259" key="12">
    <source>
        <dbReference type="PROSITE" id="PS50011"/>
    </source>
</evidence>
<dbReference type="PANTHER" id="PTHR48012:SF18">
    <property type="entry name" value="HAPPYHOUR, ISOFORM A"/>
    <property type="match status" value="1"/>
</dbReference>
<dbReference type="OrthoDB" id="248923at2759"/>
<evidence type="ECO:0000256" key="10">
    <source>
        <dbReference type="PROSITE-ProRule" id="PRU10141"/>
    </source>
</evidence>
<keyword evidence="5 10" id="KW-0547">Nucleotide-binding</keyword>
<dbReference type="InterPro" id="IPR050629">
    <property type="entry name" value="STE20/SPS1-PAK"/>
</dbReference>
<dbReference type="PROSITE" id="PS50011">
    <property type="entry name" value="PROTEIN_KINASE_DOM"/>
    <property type="match status" value="1"/>
</dbReference>
<comment type="catalytic activity">
    <reaction evidence="8">
        <text>L-threonyl-[protein] + ATP = O-phospho-L-threonyl-[protein] + ADP + H(+)</text>
        <dbReference type="Rhea" id="RHEA:46608"/>
        <dbReference type="Rhea" id="RHEA-COMP:11060"/>
        <dbReference type="Rhea" id="RHEA-COMP:11605"/>
        <dbReference type="ChEBI" id="CHEBI:15378"/>
        <dbReference type="ChEBI" id="CHEBI:30013"/>
        <dbReference type="ChEBI" id="CHEBI:30616"/>
        <dbReference type="ChEBI" id="CHEBI:61977"/>
        <dbReference type="ChEBI" id="CHEBI:456216"/>
        <dbReference type="EC" id="2.7.11.1"/>
    </reaction>
</comment>
<dbReference type="GO" id="GO:0005524">
    <property type="term" value="F:ATP binding"/>
    <property type="evidence" value="ECO:0007669"/>
    <property type="project" value="UniProtKB-UniRule"/>
</dbReference>
<dbReference type="InterPro" id="IPR011009">
    <property type="entry name" value="Kinase-like_dom_sf"/>
</dbReference>
<keyword evidence="14" id="KW-1185">Reference proteome</keyword>
<evidence type="ECO:0000256" key="3">
    <source>
        <dbReference type="ARBA" id="ARBA00022527"/>
    </source>
</evidence>
<feature type="region of interest" description="Disordered" evidence="11">
    <location>
        <begin position="819"/>
        <end position="840"/>
    </location>
</feature>
<organism evidence="13 14">
    <name type="scientific">Adiantum capillus-veneris</name>
    <name type="common">Maidenhair fern</name>
    <dbReference type="NCBI Taxonomy" id="13818"/>
    <lineage>
        <taxon>Eukaryota</taxon>
        <taxon>Viridiplantae</taxon>
        <taxon>Streptophyta</taxon>
        <taxon>Embryophyta</taxon>
        <taxon>Tracheophyta</taxon>
        <taxon>Polypodiopsida</taxon>
        <taxon>Polypodiidae</taxon>
        <taxon>Polypodiales</taxon>
        <taxon>Pteridineae</taxon>
        <taxon>Pteridaceae</taxon>
        <taxon>Vittarioideae</taxon>
        <taxon>Adiantum</taxon>
    </lineage>
</organism>